<evidence type="ECO:0000313" key="3">
    <source>
        <dbReference type="Proteomes" id="UP001162800"/>
    </source>
</evidence>
<evidence type="ECO:0000259" key="1">
    <source>
        <dbReference type="Pfam" id="PF01425"/>
    </source>
</evidence>
<name>A0ABY6GDV3_9BURK</name>
<dbReference type="Gene3D" id="3.90.1300.10">
    <property type="entry name" value="Amidase signature (AS) domain"/>
    <property type="match status" value="1"/>
</dbReference>
<organism evidence="2 3">
    <name type="scientific">Comamonas endophytica</name>
    <dbReference type="NCBI Taxonomy" id="2949090"/>
    <lineage>
        <taxon>Bacteria</taxon>
        <taxon>Pseudomonadati</taxon>
        <taxon>Pseudomonadota</taxon>
        <taxon>Betaproteobacteria</taxon>
        <taxon>Burkholderiales</taxon>
        <taxon>Comamonadaceae</taxon>
        <taxon>Comamonas</taxon>
    </lineage>
</organism>
<dbReference type="InterPro" id="IPR036928">
    <property type="entry name" value="AS_sf"/>
</dbReference>
<dbReference type="RefSeq" id="WP_231043485.1">
    <property type="nucleotide sequence ID" value="NZ_CP106881.1"/>
</dbReference>
<dbReference type="PANTHER" id="PTHR11895">
    <property type="entry name" value="TRANSAMIDASE"/>
    <property type="match status" value="1"/>
</dbReference>
<dbReference type="NCBIfam" id="TIGR02715">
    <property type="entry name" value="amido_AtzE"/>
    <property type="match status" value="1"/>
</dbReference>
<protein>
    <submittedName>
        <fullName evidence="2">AtzE family amidohydrolase</fullName>
    </submittedName>
</protein>
<gene>
    <name evidence="2" type="ORF">M9799_05275</name>
</gene>
<reference evidence="2" key="1">
    <citation type="submission" date="2022-09" db="EMBL/GenBank/DDBJ databases">
        <title>The complete genome of Acidovorax sp. 5MLIR.</title>
        <authorList>
            <person name="Liu L."/>
            <person name="Yue J."/>
            <person name="Yang F."/>
            <person name="Yuan J."/>
            <person name="Li L."/>
        </authorList>
    </citation>
    <scope>NUCLEOTIDE SEQUENCE</scope>
    <source>
        <strain evidence="2">5MLIR</strain>
    </source>
</reference>
<dbReference type="InterPro" id="IPR014087">
    <property type="entry name" value="Carboxybiuret_hydro_AtzE"/>
</dbReference>
<feature type="domain" description="Amidase" evidence="1">
    <location>
        <begin position="36"/>
        <end position="452"/>
    </location>
</feature>
<dbReference type="NCBIfam" id="NF006631">
    <property type="entry name" value="PRK09201.1"/>
    <property type="match status" value="1"/>
</dbReference>
<dbReference type="InterPro" id="IPR023631">
    <property type="entry name" value="Amidase_dom"/>
</dbReference>
<sequence>MNATITPTGPAFASAEALAAQVRSGERSATSIACETLERIAAQDPQLNCFTAVTAERALAEAAAVDAAFARGESLPPLAGVPYAVKNLYDVAGLATLAGGQVNAADPPATQDALLVRRLRQAGGVLVGALNMDEHAYGFTTENSHYGSTRNPHDRTRVAGGSSGGSAAAVAAGLVPLTLGSDTNGSVRVPASLCGVFGLKPTYGRLPRSGTYPFVHSLDHLGLFAGSTRDLALAYDLMQGGDPADVACAQRPAEPVSTALQWPAGLRIGILGGWFHAQADAAARQALDLAAAALGASDEVEFRGAETARTAAFLITAAEGGALHRERLRSRYAEYEPHSRDRLVAGSLIPVEWVVQAQRLRRQCHQEAMALFSRYDLLLAPATPFAATPLGAATVDLHGQQVPPRAGLGLLTQPLSCIGLPVCTAPLWPALAGGLPLGVQLIAAPWREDLCLMGSAALEARGLAGTRLPQA</sequence>
<evidence type="ECO:0000313" key="2">
    <source>
        <dbReference type="EMBL" id="UYG52654.1"/>
    </source>
</evidence>
<dbReference type="PANTHER" id="PTHR11895:SF172">
    <property type="entry name" value="GLUTAMYL-TRNA(GLN) AMIDOTRANSFERASE"/>
    <property type="match status" value="1"/>
</dbReference>
<proteinExistence type="predicted"/>
<dbReference type="SUPFAM" id="SSF75304">
    <property type="entry name" value="Amidase signature (AS) enzymes"/>
    <property type="match status" value="1"/>
</dbReference>
<dbReference type="Proteomes" id="UP001162800">
    <property type="component" value="Chromosome"/>
</dbReference>
<dbReference type="InterPro" id="IPR000120">
    <property type="entry name" value="Amidase"/>
</dbReference>
<dbReference type="EMBL" id="CP106881">
    <property type="protein sequence ID" value="UYG52654.1"/>
    <property type="molecule type" value="Genomic_DNA"/>
</dbReference>
<accession>A0ABY6GDV3</accession>
<keyword evidence="3" id="KW-1185">Reference proteome</keyword>
<dbReference type="Pfam" id="PF01425">
    <property type="entry name" value="Amidase"/>
    <property type="match status" value="1"/>
</dbReference>